<keyword evidence="8" id="KW-1185">Reference proteome</keyword>
<dbReference type="PANTHER" id="PTHR33515">
    <property type="entry name" value="RIBOSOME-BINDING FACTOR A, CHLOROPLASTIC-RELATED"/>
    <property type="match status" value="1"/>
</dbReference>
<gene>
    <name evidence="2 4" type="primary">rbfA</name>
    <name evidence="5" type="ORF">CFN03_03430</name>
    <name evidence="4" type="ORF">F7P68_0006890</name>
    <name evidence="3" type="ORF">SN16_05545</name>
</gene>
<evidence type="ECO:0000313" key="5">
    <source>
        <dbReference type="EMBL" id="OZT78343.1"/>
    </source>
</evidence>
<dbReference type="InterPro" id="IPR015946">
    <property type="entry name" value="KH_dom-like_a/b"/>
</dbReference>
<dbReference type="Proteomes" id="UP000527860">
    <property type="component" value="Unassembled WGS sequence"/>
</dbReference>
<dbReference type="NCBIfam" id="TIGR00082">
    <property type="entry name" value="rbfA"/>
    <property type="match status" value="1"/>
</dbReference>
<dbReference type="EMBL" id="JABEVU030000001">
    <property type="protein sequence ID" value="MDB0580251.1"/>
    <property type="molecule type" value="Genomic_DNA"/>
</dbReference>
<dbReference type="GeneID" id="77845013"/>
<dbReference type="AlphaFoldDB" id="A0A0C2DLY0"/>
<organism evidence="3 6">
    <name type="scientific">Salinicoccus roseus</name>
    <dbReference type="NCBI Taxonomy" id="45670"/>
    <lineage>
        <taxon>Bacteria</taxon>
        <taxon>Bacillati</taxon>
        <taxon>Bacillota</taxon>
        <taxon>Bacilli</taxon>
        <taxon>Bacillales</taxon>
        <taxon>Staphylococcaceae</taxon>
        <taxon>Salinicoccus</taxon>
    </lineage>
</organism>
<dbReference type="Gene3D" id="3.30.300.20">
    <property type="match status" value="1"/>
</dbReference>
<dbReference type="InterPro" id="IPR023799">
    <property type="entry name" value="RbfA_dom_sf"/>
</dbReference>
<dbReference type="Proteomes" id="UP000216682">
    <property type="component" value="Unassembled WGS sequence"/>
</dbReference>
<protein>
    <recommendedName>
        <fullName evidence="2">Ribosome-binding factor A</fullName>
    </recommendedName>
</protein>
<accession>A0A0C2DLY0</accession>
<dbReference type="Proteomes" id="UP000031546">
    <property type="component" value="Unassembled WGS sequence"/>
</dbReference>
<name>A0A0C2DLY0_9STAP</name>
<dbReference type="GO" id="GO:0030490">
    <property type="term" value="P:maturation of SSU-rRNA"/>
    <property type="evidence" value="ECO:0007669"/>
    <property type="project" value="UniProtKB-UniRule"/>
</dbReference>
<comment type="function">
    <text evidence="2">One of several proteins that assist in the late maturation steps of the functional core of the 30S ribosomal subunit. Associates with free 30S ribosomal subunits (but not with 30S subunits that are part of 70S ribosomes or polysomes). Required for efficient processing of 16S rRNA. May interact with the 5'-terminal helix region of 16S rRNA.</text>
</comment>
<evidence type="ECO:0000313" key="3">
    <source>
        <dbReference type="EMBL" id="KIH71023.1"/>
    </source>
</evidence>
<dbReference type="GO" id="GO:0043024">
    <property type="term" value="F:ribosomal small subunit binding"/>
    <property type="evidence" value="ECO:0007669"/>
    <property type="project" value="TreeGrafter"/>
</dbReference>
<dbReference type="PROSITE" id="PS01319">
    <property type="entry name" value="RBFA"/>
    <property type="match status" value="1"/>
</dbReference>
<evidence type="ECO:0000313" key="4">
    <source>
        <dbReference type="EMBL" id="MDB0580251.1"/>
    </source>
</evidence>
<comment type="subcellular location">
    <subcellularLocation>
        <location evidence="2">Cytoplasm</location>
    </subcellularLocation>
</comment>
<dbReference type="RefSeq" id="WP_040105623.1">
    <property type="nucleotide sequence ID" value="NZ_BMCA01000001.1"/>
</dbReference>
<dbReference type="STRING" id="45670.SN16_05545"/>
<comment type="similarity">
    <text evidence="2">Belongs to the RbfA family.</text>
</comment>
<evidence type="ECO:0000313" key="6">
    <source>
        <dbReference type="Proteomes" id="UP000031546"/>
    </source>
</evidence>
<reference evidence="4" key="3">
    <citation type="submission" date="2020-04" db="EMBL/GenBank/DDBJ databases">
        <authorList>
            <person name="Tanveer F."/>
            <person name="Xie Y."/>
            <person name="Shinwari Z.K."/>
        </authorList>
    </citation>
    <scope>NUCLEOTIDE SEQUENCE</scope>
    <source>
        <strain evidence="4">MOSEL-ME25</strain>
    </source>
</reference>
<sequence>MSNRHERVAEEIKKVVSEALRTKVSDPDIGMVTVTDVELTKEMEIATIYYTSLNDNREEVEAGLDRAKGLVRSEVAKEIRIRKAPELQFKYDTSIEYGHKIENLLNEIKDK</sequence>
<proteinExistence type="inferred from homology"/>
<reference evidence="4" key="4">
    <citation type="submission" date="2022-12" db="EMBL/GenBank/DDBJ databases">
        <title>Genome analysis and biological profiling of marine Salinicoccus roseus MOSEL-ME25.</title>
        <authorList>
            <person name="Mirza F.T."/>
            <person name="Xie Y."/>
            <person name="Shinwari Z.K."/>
        </authorList>
    </citation>
    <scope>NUCLEOTIDE SEQUENCE</scope>
    <source>
        <strain evidence="4">MOSEL-ME25</strain>
    </source>
</reference>
<dbReference type="InterPro" id="IPR000238">
    <property type="entry name" value="RbfA"/>
</dbReference>
<keyword evidence="1 2" id="KW-0690">Ribosome biogenesis</keyword>
<dbReference type="EMBL" id="JXII01000004">
    <property type="protein sequence ID" value="KIH71023.1"/>
    <property type="molecule type" value="Genomic_DNA"/>
</dbReference>
<dbReference type="EMBL" id="NPEZ01000001">
    <property type="protein sequence ID" value="OZT78343.1"/>
    <property type="molecule type" value="Genomic_DNA"/>
</dbReference>
<evidence type="ECO:0000256" key="2">
    <source>
        <dbReference type="HAMAP-Rule" id="MF_00003"/>
    </source>
</evidence>
<evidence type="ECO:0000256" key="1">
    <source>
        <dbReference type="ARBA" id="ARBA00022517"/>
    </source>
</evidence>
<evidence type="ECO:0000313" key="8">
    <source>
        <dbReference type="Proteomes" id="UP000527860"/>
    </source>
</evidence>
<dbReference type="GO" id="GO:0005829">
    <property type="term" value="C:cytosol"/>
    <property type="evidence" value="ECO:0007669"/>
    <property type="project" value="TreeGrafter"/>
</dbReference>
<keyword evidence="2" id="KW-0963">Cytoplasm</keyword>
<evidence type="ECO:0000313" key="7">
    <source>
        <dbReference type="Proteomes" id="UP000216682"/>
    </source>
</evidence>
<comment type="caution">
    <text evidence="3">The sequence shown here is derived from an EMBL/GenBank/DDBJ whole genome shotgun (WGS) entry which is preliminary data.</text>
</comment>
<dbReference type="InterPro" id="IPR020053">
    <property type="entry name" value="Ribosome-bd_factorA_CS"/>
</dbReference>
<comment type="subunit">
    <text evidence="2">Monomer. Binds 30S ribosomal subunits, but not 50S ribosomal subunits or 70S ribosomes.</text>
</comment>
<reference evidence="3 6" key="1">
    <citation type="submission" date="2015-01" db="EMBL/GenBank/DDBJ databases">
        <title>Genome sequences of high lactate-tolerant strain Salinicoccus roseus W12 with industrial interest.</title>
        <authorList>
            <person name="Wang H."/>
            <person name="Yu B."/>
        </authorList>
    </citation>
    <scope>NUCLEOTIDE SEQUENCE [LARGE SCALE GENOMIC DNA]</scope>
    <source>
        <strain evidence="3 6">W12</strain>
    </source>
</reference>
<dbReference type="OrthoDB" id="307788at2"/>
<dbReference type="PANTHER" id="PTHR33515:SF1">
    <property type="entry name" value="RIBOSOME-BINDING FACTOR A, CHLOROPLASTIC-RELATED"/>
    <property type="match status" value="1"/>
</dbReference>
<dbReference type="Pfam" id="PF02033">
    <property type="entry name" value="RBFA"/>
    <property type="match status" value="1"/>
</dbReference>
<dbReference type="SUPFAM" id="SSF89919">
    <property type="entry name" value="Ribosome-binding factor A, RbfA"/>
    <property type="match status" value="1"/>
</dbReference>
<dbReference type="HAMAP" id="MF_00003">
    <property type="entry name" value="RbfA"/>
    <property type="match status" value="1"/>
</dbReference>
<reference evidence="5 7" key="2">
    <citation type="submission" date="2017-07" db="EMBL/GenBank/DDBJ databases">
        <title>Shotgun whole genome sequences of three halophilic bacterial isolates.</title>
        <authorList>
            <person name="Pozzo T."/>
            <person name="Higdon S.M."/>
            <person name="Quillaguaman J."/>
        </authorList>
    </citation>
    <scope>NUCLEOTIDE SEQUENCE [LARGE SCALE GENOMIC DNA]</scope>
    <source>
        <strain evidence="5 7">BU-1</strain>
    </source>
</reference>